<organism evidence="2">
    <name type="scientific">hydrothermal vent metagenome</name>
    <dbReference type="NCBI Taxonomy" id="652676"/>
    <lineage>
        <taxon>unclassified sequences</taxon>
        <taxon>metagenomes</taxon>
        <taxon>ecological metagenomes</taxon>
    </lineage>
</organism>
<accession>A0A3B0UV65</accession>
<reference evidence="2" key="1">
    <citation type="submission" date="2018-06" db="EMBL/GenBank/DDBJ databases">
        <authorList>
            <person name="Zhirakovskaya E."/>
        </authorList>
    </citation>
    <scope>NUCLEOTIDE SEQUENCE</scope>
</reference>
<dbReference type="InterPro" id="IPR027051">
    <property type="entry name" value="XdhC_Rossmann_dom"/>
</dbReference>
<dbReference type="EMBL" id="UOEW01000161">
    <property type="protein sequence ID" value="VAW37193.1"/>
    <property type="molecule type" value="Genomic_DNA"/>
</dbReference>
<evidence type="ECO:0000313" key="3">
    <source>
        <dbReference type="EMBL" id="VAW37193.1"/>
    </source>
</evidence>
<evidence type="ECO:0000259" key="1">
    <source>
        <dbReference type="Pfam" id="PF13478"/>
    </source>
</evidence>
<sequence length="34" mass="3627">DMVSAPIGIDINSRTTQEIAVSIAAEIIKIKNSQ</sequence>
<proteinExistence type="predicted"/>
<dbReference type="Gene3D" id="3.40.50.720">
    <property type="entry name" value="NAD(P)-binding Rossmann-like Domain"/>
    <property type="match status" value="1"/>
</dbReference>
<gene>
    <name evidence="3" type="ORF">MNBD_GAMMA01-293</name>
    <name evidence="2" type="ORF">MNBD_GAMMA01-614</name>
</gene>
<dbReference type="EMBL" id="UOEW01000087">
    <property type="protein sequence ID" value="VAW34881.1"/>
    <property type="molecule type" value="Genomic_DNA"/>
</dbReference>
<feature type="non-terminal residue" evidence="2">
    <location>
        <position position="1"/>
    </location>
</feature>
<feature type="domain" description="XdhC Rossmann" evidence="1">
    <location>
        <begin position="2"/>
        <end position="27"/>
    </location>
</feature>
<name>A0A3B0UV65_9ZZZZ</name>
<protein>
    <recommendedName>
        <fullName evidence="1">XdhC Rossmann domain-containing protein</fullName>
    </recommendedName>
</protein>
<evidence type="ECO:0000313" key="2">
    <source>
        <dbReference type="EMBL" id="VAW34881.1"/>
    </source>
</evidence>
<dbReference type="AlphaFoldDB" id="A0A3B0UV65"/>
<dbReference type="Pfam" id="PF13478">
    <property type="entry name" value="XdhC_C"/>
    <property type="match status" value="1"/>
</dbReference>